<protein>
    <submittedName>
        <fullName evidence="2">Uncharacterized protein</fullName>
    </submittedName>
</protein>
<name>A0A5C7W027_9PROT</name>
<sequence length="164" mass="18521">MVSDWTLIIALGGWFFAILQFAFSHTENIRKNEADLLEKTLGYFVKGMLARSIAIGLVDGIWLQKKKFIDVILPVLISQANFLLTEAEDSDQEQRNLIRLLDLIYRCLPYARDRGTELAEISEALISGARSEKGVNLAKGTLRLWFEKLNNGGAEIFEAETEDI</sequence>
<organism evidence="2 3">
    <name type="scientific">Nitrosomonas oligotropha</name>
    <dbReference type="NCBI Taxonomy" id="42354"/>
    <lineage>
        <taxon>Bacteria</taxon>
        <taxon>Pseudomonadati</taxon>
        <taxon>Pseudomonadota</taxon>
        <taxon>Betaproteobacteria</taxon>
        <taxon>Nitrosomonadales</taxon>
        <taxon>Nitrosomonadaceae</taxon>
        <taxon>Nitrosomonas</taxon>
    </lineage>
</organism>
<dbReference type="EMBL" id="SSFX01000023">
    <property type="protein sequence ID" value="TXI30055.1"/>
    <property type="molecule type" value="Genomic_DNA"/>
</dbReference>
<feature type="transmembrane region" description="Helical" evidence="1">
    <location>
        <begin position="5"/>
        <end position="23"/>
    </location>
</feature>
<keyword evidence="1" id="KW-0812">Transmembrane</keyword>
<keyword evidence="1" id="KW-0472">Membrane</keyword>
<evidence type="ECO:0000256" key="1">
    <source>
        <dbReference type="SAM" id="Phobius"/>
    </source>
</evidence>
<accession>A0A5C7W027</accession>
<evidence type="ECO:0000313" key="2">
    <source>
        <dbReference type="EMBL" id="TXI30055.1"/>
    </source>
</evidence>
<dbReference type="Proteomes" id="UP000321055">
    <property type="component" value="Unassembled WGS sequence"/>
</dbReference>
<dbReference type="AlphaFoldDB" id="A0A5C7W027"/>
<comment type="caution">
    <text evidence="2">The sequence shown here is derived from an EMBL/GenBank/DDBJ whole genome shotgun (WGS) entry which is preliminary data.</text>
</comment>
<keyword evidence="1" id="KW-1133">Transmembrane helix</keyword>
<evidence type="ECO:0000313" key="3">
    <source>
        <dbReference type="Proteomes" id="UP000321055"/>
    </source>
</evidence>
<gene>
    <name evidence="2" type="ORF">E6Q60_02390</name>
</gene>
<proteinExistence type="predicted"/>
<reference evidence="2 3" key="1">
    <citation type="submission" date="2018-09" db="EMBL/GenBank/DDBJ databases">
        <title>Metagenome Assembled Genomes from an Advanced Water Purification Facility.</title>
        <authorList>
            <person name="Stamps B.W."/>
            <person name="Spear J.R."/>
        </authorList>
    </citation>
    <scope>NUCLEOTIDE SEQUENCE [LARGE SCALE GENOMIC DNA]</scope>
    <source>
        <strain evidence="2">Bin_54_1</strain>
    </source>
</reference>